<dbReference type="InterPro" id="IPR054708">
    <property type="entry name" value="MTPAP-like_central"/>
</dbReference>
<dbReference type="InterPro" id="IPR043519">
    <property type="entry name" value="NT_sf"/>
</dbReference>
<protein>
    <recommendedName>
        <fullName evidence="2">Poly(A) RNA polymerase mitochondrial-like central palm domain-containing protein</fullName>
    </recommendedName>
</protein>
<keyword evidence="4" id="KW-1185">Reference proteome</keyword>
<accession>A0A182MRE9</accession>
<evidence type="ECO:0000313" key="4">
    <source>
        <dbReference type="Proteomes" id="UP000075883"/>
    </source>
</evidence>
<reference evidence="4" key="1">
    <citation type="submission" date="2013-09" db="EMBL/GenBank/DDBJ databases">
        <title>The Genome Sequence of Anopheles culicifacies species A.</title>
        <authorList>
            <consortium name="The Broad Institute Genomics Platform"/>
            <person name="Neafsey D.E."/>
            <person name="Besansky N."/>
            <person name="Howell P."/>
            <person name="Walton C."/>
            <person name="Young S.K."/>
            <person name="Zeng Q."/>
            <person name="Gargeya S."/>
            <person name="Fitzgerald M."/>
            <person name="Haas B."/>
            <person name="Abouelleil A."/>
            <person name="Allen A.W."/>
            <person name="Alvarado L."/>
            <person name="Arachchi H.M."/>
            <person name="Berlin A.M."/>
            <person name="Chapman S.B."/>
            <person name="Gainer-Dewar J."/>
            <person name="Goldberg J."/>
            <person name="Griggs A."/>
            <person name="Gujja S."/>
            <person name="Hansen M."/>
            <person name="Howarth C."/>
            <person name="Imamovic A."/>
            <person name="Ireland A."/>
            <person name="Larimer J."/>
            <person name="McCowan C."/>
            <person name="Murphy C."/>
            <person name="Pearson M."/>
            <person name="Poon T.W."/>
            <person name="Priest M."/>
            <person name="Roberts A."/>
            <person name="Saif S."/>
            <person name="Shea T."/>
            <person name="Sisk P."/>
            <person name="Sykes S."/>
            <person name="Wortman J."/>
            <person name="Nusbaum C."/>
            <person name="Birren B."/>
        </authorList>
    </citation>
    <scope>NUCLEOTIDE SEQUENCE [LARGE SCALE GENOMIC DNA]</scope>
    <source>
        <strain evidence="4">A-37</strain>
    </source>
</reference>
<evidence type="ECO:0000256" key="1">
    <source>
        <dbReference type="SAM" id="MobiDB-lite"/>
    </source>
</evidence>
<dbReference type="PANTHER" id="PTHR12271">
    <property type="entry name" value="POLY A POLYMERASE CID PAP -RELATED"/>
    <property type="match status" value="1"/>
</dbReference>
<dbReference type="AlphaFoldDB" id="A0A182MRE9"/>
<dbReference type="GO" id="GO:1990817">
    <property type="term" value="F:poly(A) RNA polymerase activity"/>
    <property type="evidence" value="ECO:0007669"/>
    <property type="project" value="TreeGrafter"/>
</dbReference>
<evidence type="ECO:0000259" key="2">
    <source>
        <dbReference type="Pfam" id="PF22600"/>
    </source>
</evidence>
<sequence>MDTEHARHSSRLNGYYGNSFNVWNHPAGTQRLHSQPSDTHPLRSHMRYFGQQVYRNEVCTSNTTAYKYTVDFLNTVRQNMYSTCNGTNYGERSSCRRTESFQSNHTFANLLRHYGYENSWLLFKFGYTYQKELVHRRKNETWTPNAHGSDHVQLKRGEEEELDTASHQHSHQQEGVKQKKMCPPLGSTDNCQDDEKMPFCPPADENEDESKTESSASARAISPDKNPSESIPVNTEDPLSKDMWHMFYANKQSEETFAKKMRLWEKLYNCFQQMASWMPKYELYLMGSTISGFGTDSSDIDMCIVDIDGPTYCDSRTEALNNLLRVKSFIESMPSSSCFEHLDLIRAKVPILRFRHVQENVDIDLSINNRVGIRNTHLLHCYAQLDLRVRPLVMVIKLWAQHHNLNDPINSTMSSYSLVLMVINFLQCGVTPAKDNHNSNLLERIDPHHSDNKDSLGELLVKFFNYYATFE</sequence>
<dbReference type="Pfam" id="PF22600">
    <property type="entry name" value="MTPAP-like_central"/>
    <property type="match status" value="1"/>
</dbReference>
<name>A0A182MRE9_9DIPT</name>
<feature type="region of interest" description="Disordered" evidence="1">
    <location>
        <begin position="157"/>
        <end position="237"/>
    </location>
</feature>
<dbReference type="EMBL" id="AXCM01011237">
    <property type="status" value="NOT_ANNOTATED_CDS"/>
    <property type="molecule type" value="Genomic_DNA"/>
</dbReference>
<feature type="domain" description="Poly(A) RNA polymerase mitochondrial-like central palm" evidence="2">
    <location>
        <begin position="239"/>
        <end position="384"/>
    </location>
</feature>
<dbReference type="GO" id="GO:0031123">
    <property type="term" value="P:RNA 3'-end processing"/>
    <property type="evidence" value="ECO:0007669"/>
    <property type="project" value="TreeGrafter"/>
</dbReference>
<dbReference type="SUPFAM" id="SSF81301">
    <property type="entry name" value="Nucleotidyltransferase"/>
    <property type="match status" value="1"/>
</dbReference>
<evidence type="ECO:0000313" key="3">
    <source>
        <dbReference type="EnsemblMetazoa" id="ACUA024475-PA"/>
    </source>
</evidence>
<dbReference type="STRING" id="139723.A0A182MRE9"/>
<dbReference type="Proteomes" id="UP000075883">
    <property type="component" value="Unassembled WGS sequence"/>
</dbReference>
<dbReference type="CDD" id="cd05402">
    <property type="entry name" value="NT_PAP_TUTase"/>
    <property type="match status" value="1"/>
</dbReference>
<dbReference type="EnsemblMetazoa" id="ACUA024475-RA">
    <property type="protein sequence ID" value="ACUA024475-PA"/>
    <property type="gene ID" value="ACUA024475"/>
</dbReference>
<dbReference type="Gene3D" id="3.30.460.10">
    <property type="entry name" value="Beta Polymerase, domain 2"/>
    <property type="match status" value="1"/>
</dbReference>
<dbReference type="Gene3D" id="1.10.1410.10">
    <property type="match status" value="1"/>
</dbReference>
<dbReference type="PANTHER" id="PTHR12271:SF40">
    <property type="entry name" value="POLY(A) RNA POLYMERASE GLD2"/>
    <property type="match status" value="1"/>
</dbReference>
<dbReference type="SUPFAM" id="SSF81631">
    <property type="entry name" value="PAP/OAS1 substrate-binding domain"/>
    <property type="match status" value="1"/>
</dbReference>
<proteinExistence type="predicted"/>
<dbReference type="VEuPathDB" id="VectorBase:ACUA024475"/>
<organism evidence="3 4">
    <name type="scientific">Anopheles culicifacies</name>
    <dbReference type="NCBI Taxonomy" id="139723"/>
    <lineage>
        <taxon>Eukaryota</taxon>
        <taxon>Metazoa</taxon>
        <taxon>Ecdysozoa</taxon>
        <taxon>Arthropoda</taxon>
        <taxon>Hexapoda</taxon>
        <taxon>Insecta</taxon>
        <taxon>Pterygota</taxon>
        <taxon>Neoptera</taxon>
        <taxon>Endopterygota</taxon>
        <taxon>Diptera</taxon>
        <taxon>Nematocera</taxon>
        <taxon>Culicoidea</taxon>
        <taxon>Culicidae</taxon>
        <taxon>Anophelinae</taxon>
        <taxon>Anopheles</taxon>
        <taxon>culicifacies species complex</taxon>
    </lineage>
</organism>
<reference evidence="3" key="2">
    <citation type="submission" date="2020-05" db="UniProtKB">
        <authorList>
            <consortium name="EnsemblMetazoa"/>
        </authorList>
    </citation>
    <scope>IDENTIFICATION</scope>
    <source>
        <strain evidence="3">A-37</strain>
    </source>
</reference>